<feature type="coiled-coil region" evidence="1">
    <location>
        <begin position="20"/>
        <end position="54"/>
    </location>
</feature>
<dbReference type="Proteomes" id="UP000324800">
    <property type="component" value="Unassembled WGS sequence"/>
</dbReference>
<proteinExistence type="predicted"/>
<feature type="compositionally biased region" description="Low complexity" evidence="2">
    <location>
        <begin position="275"/>
        <end position="285"/>
    </location>
</feature>
<evidence type="ECO:0000256" key="1">
    <source>
        <dbReference type="SAM" id="Coils"/>
    </source>
</evidence>
<gene>
    <name evidence="4" type="ORF">EZS28_019164</name>
</gene>
<feature type="compositionally biased region" description="Pro residues" evidence="2">
    <location>
        <begin position="137"/>
        <end position="150"/>
    </location>
</feature>
<dbReference type="EMBL" id="SNRW01005319">
    <property type="protein sequence ID" value="KAA6385312.1"/>
    <property type="molecule type" value="Genomic_DNA"/>
</dbReference>
<keyword evidence="1" id="KW-0175">Coiled coil</keyword>
<feature type="compositionally biased region" description="Polar residues" evidence="2">
    <location>
        <begin position="302"/>
        <end position="321"/>
    </location>
</feature>
<evidence type="ECO:0000256" key="2">
    <source>
        <dbReference type="SAM" id="MobiDB-lite"/>
    </source>
</evidence>
<evidence type="ECO:0000313" key="5">
    <source>
        <dbReference type="Proteomes" id="UP000324800"/>
    </source>
</evidence>
<dbReference type="Pfam" id="PF13864">
    <property type="entry name" value="Enkurin"/>
    <property type="match status" value="1"/>
</dbReference>
<feature type="region of interest" description="Disordered" evidence="2">
    <location>
        <begin position="200"/>
        <end position="333"/>
    </location>
</feature>
<accession>A0A5J4VRV4</accession>
<evidence type="ECO:0000313" key="4">
    <source>
        <dbReference type="EMBL" id="KAA6385312.1"/>
    </source>
</evidence>
<name>A0A5J4VRV4_9EUKA</name>
<feature type="compositionally biased region" description="Basic and acidic residues" evidence="2">
    <location>
        <begin position="244"/>
        <end position="261"/>
    </location>
</feature>
<dbReference type="AlphaFoldDB" id="A0A5J4VRV4"/>
<protein>
    <recommendedName>
        <fullName evidence="3">Enkurin domain-containing protein</fullName>
    </recommendedName>
</protein>
<feature type="domain" description="Enkurin" evidence="3">
    <location>
        <begin position="285"/>
        <end position="344"/>
    </location>
</feature>
<reference evidence="4 5" key="1">
    <citation type="submission" date="2019-03" db="EMBL/GenBank/DDBJ databases">
        <title>Single cell metagenomics reveals metabolic interactions within the superorganism composed of flagellate Streblomastix strix and complex community of Bacteroidetes bacteria on its surface.</title>
        <authorList>
            <person name="Treitli S.C."/>
            <person name="Kolisko M."/>
            <person name="Husnik F."/>
            <person name="Keeling P."/>
            <person name="Hampl V."/>
        </authorList>
    </citation>
    <scope>NUCLEOTIDE SEQUENCE [LARGE SCALE GENOMIC DNA]</scope>
    <source>
        <strain evidence="4">ST1C</strain>
    </source>
</reference>
<feature type="compositionally biased region" description="Polar residues" evidence="2">
    <location>
        <begin position="200"/>
        <end position="242"/>
    </location>
</feature>
<comment type="caution">
    <text evidence="4">The sequence shown here is derived from an EMBL/GenBank/DDBJ whole genome shotgun (WGS) entry which is preliminary data.</text>
</comment>
<evidence type="ECO:0000259" key="3">
    <source>
        <dbReference type="Pfam" id="PF13864"/>
    </source>
</evidence>
<dbReference type="InterPro" id="IPR027012">
    <property type="entry name" value="Enkurin_dom"/>
</dbReference>
<organism evidence="4 5">
    <name type="scientific">Streblomastix strix</name>
    <dbReference type="NCBI Taxonomy" id="222440"/>
    <lineage>
        <taxon>Eukaryota</taxon>
        <taxon>Metamonada</taxon>
        <taxon>Preaxostyla</taxon>
        <taxon>Oxymonadida</taxon>
        <taxon>Streblomastigidae</taxon>
        <taxon>Streblomastix</taxon>
    </lineage>
</organism>
<feature type="region of interest" description="Disordered" evidence="2">
    <location>
        <begin position="118"/>
        <end position="153"/>
    </location>
</feature>
<sequence length="355" mass="40765">MIQNKVSDAERINSDLKRTLEDCQHVCDTLRHERDELKEEIGHIQQQLKSAQEQGVILQREKRSTIARIEDLETDQLMNQKLLREAADREKSFDNQLRTARQRIRELQREAFLAGQSSGLNGSFESDLLPSIQSSQTPPPHIVTPSPPTSAPASDFQLKIVQKPNQIKNQDSYANQHSINQFRNNQNMSSDSIKQALGMNQQSPFSQHPSISQSPDKINPFQSVGSPQLGNQQNYIDQQSNARRSRESHIQFGDPQREDGSKMPLVIHPPSQMQSSFSTDPNSSDSDVRTQSNQQLRERQMELSQITSELNRLPSSSSNMRQRQRKEEINNRTEQLEKEINQIKMQLRKLNEKHL</sequence>